<dbReference type="AlphaFoldDB" id="A0A432MCL6"/>
<evidence type="ECO:0000313" key="8">
    <source>
        <dbReference type="Proteomes" id="UP000280296"/>
    </source>
</evidence>
<keyword evidence="5" id="KW-0812">Transmembrane</keyword>
<keyword evidence="8" id="KW-1185">Reference proteome</keyword>
<gene>
    <name evidence="7" type="ORF">TsocGM_24160</name>
</gene>
<evidence type="ECO:0000256" key="1">
    <source>
        <dbReference type="ARBA" id="ARBA00023224"/>
    </source>
</evidence>
<proteinExistence type="inferred from homology"/>
<dbReference type="InterPro" id="IPR004090">
    <property type="entry name" value="Chemotax_Me-accpt_rcpt"/>
</dbReference>
<dbReference type="PRINTS" id="PR00260">
    <property type="entry name" value="CHEMTRNSDUCR"/>
</dbReference>
<dbReference type="EMBL" id="RYZH01000079">
    <property type="protein sequence ID" value="RUL82002.1"/>
    <property type="molecule type" value="Genomic_DNA"/>
</dbReference>
<reference evidence="7 8" key="2">
    <citation type="submission" date="2019-01" db="EMBL/GenBank/DDBJ databases">
        <title>Tautonia sociabilis, a novel thermotolerant planctomycete of Isosphaeraceae family, isolated from a 4000 m deep subterranean habitat.</title>
        <authorList>
            <person name="Kovaleva O.L."/>
            <person name="Elcheninov A.G."/>
            <person name="Van Heerden E."/>
            <person name="Toshchakov S.V."/>
            <person name="Novikov A."/>
            <person name="Bonch-Osmolovskaya E.A."/>
            <person name="Kublanov I.V."/>
        </authorList>
    </citation>
    <scope>NUCLEOTIDE SEQUENCE [LARGE SCALE GENOMIC DNA]</scope>
    <source>
        <strain evidence="7 8">GM2012</strain>
    </source>
</reference>
<feature type="domain" description="Methyl-accepting transducer" evidence="6">
    <location>
        <begin position="98"/>
        <end position="334"/>
    </location>
</feature>
<evidence type="ECO:0000313" key="7">
    <source>
        <dbReference type="EMBL" id="RUL82002.1"/>
    </source>
</evidence>
<dbReference type="RefSeq" id="WP_126728032.1">
    <property type="nucleotide sequence ID" value="NZ_RYZH01000079.1"/>
</dbReference>
<dbReference type="InterPro" id="IPR004089">
    <property type="entry name" value="MCPsignal_dom"/>
</dbReference>
<dbReference type="GO" id="GO:0004888">
    <property type="term" value="F:transmembrane signaling receptor activity"/>
    <property type="evidence" value="ECO:0007669"/>
    <property type="project" value="InterPro"/>
</dbReference>
<dbReference type="OrthoDB" id="221239at2"/>
<feature type="region of interest" description="Disordered" evidence="4">
    <location>
        <begin position="370"/>
        <end position="400"/>
    </location>
</feature>
<evidence type="ECO:0000256" key="4">
    <source>
        <dbReference type="SAM" id="MobiDB-lite"/>
    </source>
</evidence>
<organism evidence="7 8">
    <name type="scientific">Tautonia sociabilis</name>
    <dbReference type="NCBI Taxonomy" id="2080755"/>
    <lineage>
        <taxon>Bacteria</taxon>
        <taxon>Pseudomonadati</taxon>
        <taxon>Planctomycetota</taxon>
        <taxon>Planctomycetia</taxon>
        <taxon>Isosphaerales</taxon>
        <taxon>Isosphaeraceae</taxon>
        <taxon>Tautonia</taxon>
    </lineage>
</organism>
<dbReference type="Gene3D" id="1.10.287.950">
    <property type="entry name" value="Methyl-accepting chemotaxis protein"/>
    <property type="match status" value="1"/>
</dbReference>
<dbReference type="GO" id="GO:0016020">
    <property type="term" value="C:membrane"/>
    <property type="evidence" value="ECO:0007669"/>
    <property type="project" value="InterPro"/>
</dbReference>
<feature type="compositionally biased region" description="Low complexity" evidence="4">
    <location>
        <begin position="385"/>
        <end position="400"/>
    </location>
</feature>
<protein>
    <recommendedName>
        <fullName evidence="6">Methyl-accepting transducer domain-containing protein</fullName>
    </recommendedName>
</protein>
<name>A0A432MCL6_9BACT</name>
<evidence type="ECO:0000256" key="5">
    <source>
        <dbReference type="SAM" id="Phobius"/>
    </source>
</evidence>
<sequence>MNQAKIGPLLAVGALAGLAVVGLTLGINGAISSGPLGAALAAVAGSGIGMGASWFLAGPALRREEPRERPLPELEEERKPSLPPAVADRDRLDDVRTAVSEISEALSALDDAAGRLAEGAVEQTGTVPRTTKTVEALYDRIDRISQNAEEAADATDRTRQQAMLGLEQIQGVIDGMDRLRVQVESNARKARRLGERSVEIGTIVELIGEISNRTDMLALNATIESVRAGEHGRGFAVVAEEIRKLAERTAAATREIGTLVEAIQADTHESIRSLAEEQAEMEKESRSVREAGSALERISRMAEDSARLVDGISHSATDQVLAARDLVSGMQRISEVSRLLLGETKQIRQRSQALVQRCEAVLAQIASRVRGEGPPGVNGHRASSRRAGSSLRPLSIEGRP</sequence>
<reference evidence="7 8" key="1">
    <citation type="submission" date="2018-12" db="EMBL/GenBank/DDBJ databases">
        <authorList>
            <person name="Toschakov S.V."/>
        </authorList>
    </citation>
    <scope>NUCLEOTIDE SEQUENCE [LARGE SCALE GENOMIC DNA]</scope>
    <source>
        <strain evidence="7 8">GM2012</strain>
    </source>
</reference>
<keyword evidence="1 3" id="KW-0807">Transducer</keyword>
<comment type="caution">
    <text evidence="7">The sequence shown here is derived from an EMBL/GenBank/DDBJ whole genome shotgun (WGS) entry which is preliminary data.</text>
</comment>
<dbReference type="SMART" id="SM00283">
    <property type="entry name" value="MA"/>
    <property type="match status" value="1"/>
</dbReference>
<accession>A0A432MCL6</accession>
<comment type="similarity">
    <text evidence="2">Belongs to the methyl-accepting chemotaxis (MCP) protein family.</text>
</comment>
<feature type="transmembrane region" description="Helical" evidence="5">
    <location>
        <begin position="36"/>
        <end position="57"/>
    </location>
</feature>
<evidence type="ECO:0000256" key="3">
    <source>
        <dbReference type="PROSITE-ProRule" id="PRU00284"/>
    </source>
</evidence>
<dbReference type="GO" id="GO:0007165">
    <property type="term" value="P:signal transduction"/>
    <property type="evidence" value="ECO:0007669"/>
    <property type="project" value="UniProtKB-KW"/>
</dbReference>
<feature type="compositionally biased region" description="Basic and acidic residues" evidence="4">
    <location>
        <begin position="66"/>
        <end position="80"/>
    </location>
</feature>
<dbReference type="Pfam" id="PF00015">
    <property type="entry name" value="MCPsignal"/>
    <property type="match status" value="1"/>
</dbReference>
<dbReference type="PANTHER" id="PTHR32089">
    <property type="entry name" value="METHYL-ACCEPTING CHEMOTAXIS PROTEIN MCPB"/>
    <property type="match status" value="1"/>
</dbReference>
<dbReference type="PANTHER" id="PTHR32089:SF114">
    <property type="entry name" value="METHYL-ACCEPTING CHEMOTAXIS PROTEIN MCPB"/>
    <property type="match status" value="1"/>
</dbReference>
<feature type="region of interest" description="Disordered" evidence="4">
    <location>
        <begin position="66"/>
        <end position="86"/>
    </location>
</feature>
<dbReference type="PROSITE" id="PS50111">
    <property type="entry name" value="CHEMOTAXIS_TRANSDUC_2"/>
    <property type="match status" value="1"/>
</dbReference>
<evidence type="ECO:0000259" key="6">
    <source>
        <dbReference type="PROSITE" id="PS50111"/>
    </source>
</evidence>
<keyword evidence="5" id="KW-1133">Transmembrane helix</keyword>
<dbReference type="Proteomes" id="UP000280296">
    <property type="component" value="Unassembled WGS sequence"/>
</dbReference>
<evidence type="ECO:0000256" key="2">
    <source>
        <dbReference type="ARBA" id="ARBA00029447"/>
    </source>
</evidence>
<keyword evidence="5" id="KW-0472">Membrane</keyword>
<dbReference type="SUPFAM" id="SSF58104">
    <property type="entry name" value="Methyl-accepting chemotaxis protein (MCP) signaling domain"/>
    <property type="match status" value="1"/>
</dbReference>
<dbReference type="GO" id="GO:0006935">
    <property type="term" value="P:chemotaxis"/>
    <property type="evidence" value="ECO:0007669"/>
    <property type="project" value="InterPro"/>
</dbReference>